<dbReference type="SUPFAM" id="SSF46785">
    <property type="entry name" value="Winged helix' DNA-binding domain"/>
    <property type="match status" value="1"/>
</dbReference>
<name>A0AAW6TCR6_9MICO</name>
<dbReference type="SMART" id="SM00346">
    <property type="entry name" value="HTH_ICLR"/>
    <property type="match status" value="1"/>
</dbReference>
<feature type="domain" description="IclR-ED" evidence="5">
    <location>
        <begin position="58"/>
        <end position="250"/>
    </location>
</feature>
<dbReference type="InterPro" id="IPR036390">
    <property type="entry name" value="WH_DNA-bd_sf"/>
</dbReference>
<dbReference type="InterPro" id="IPR050707">
    <property type="entry name" value="HTH_MetabolicPath_Reg"/>
</dbReference>
<evidence type="ECO:0000256" key="3">
    <source>
        <dbReference type="ARBA" id="ARBA00023163"/>
    </source>
</evidence>
<dbReference type="PROSITE" id="PS51077">
    <property type="entry name" value="HTH_ICLR"/>
    <property type="match status" value="1"/>
</dbReference>
<dbReference type="AlphaFoldDB" id="A0AAW6TCR6"/>
<protein>
    <submittedName>
        <fullName evidence="6">IclR family transcriptional regulator</fullName>
    </submittedName>
</protein>
<keyword evidence="7" id="KW-1185">Reference proteome</keyword>
<dbReference type="GO" id="GO:0045892">
    <property type="term" value="P:negative regulation of DNA-templated transcription"/>
    <property type="evidence" value="ECO:0007669"/>
    <property type="project" value="TreeGrafter"/>
</dbReference>
<dbReference type="EMBL" id="JASATX010000006">
    <property type="protein sequence ID" value="MDI2099618.1"/>
    <property type="molecule type" value="Genomic_DNA"/>
</dbReference>
<dbReference type="Gene3D" id="3.30.450.40">
    <property type="match status" value="1"/>
</dbReference>
<dbReference type="Gene3D" id="1.10.10.10">
    <property type="entry name" value="Winged helix-like DNA-binding domain superfamily/Winged helix DNA-binding domain"/>
    <property type="match status" value="1"/>
</dbReference>
<dbReference type="InterPro" id="IPR036388">
    <property type="entry name" value="WH-like_DNA-bd_sf"/>
</dbReference>
<dbReference type="SUPFAM" id="SSF55781">
    <property type="entry name" value="GAF domain-like"/>
    <property type="match status" value="1"/>
</dbReference>
<dbReference type="PANTHER" id="PTHR30136:SF35">
    <property type="entry name" value="HTH-TYPE TRANSCRIPTIONAL REGULATOR RV1719"/>
    <property type="match status" value="1"/>
</dbReference>
<dbReference type="InterPro" id="IPR005471">
    <property type="entry name" value="Tscrpt_reg_IclR_N"/>
</dbReference>
<keyword evidence="3" id="KW-0804">Transcription</keyword>
<dbReference type="InterPro" id="IPR014757">
    <property type="entry name" value="Tscrpt_reg_IclR_C"/>
</dbReference>
<evidence type="ECO:0000256" key="2">
    <source>
        <dbReference type="ARBA" id="ARBA00023125"/>
    </source>
</evidence>
<evidence type="ECO:0000256" key="1">
    <source>
        <dbReference type="ARBA" id="ARBA00023015"/>
    </source>
</evidence>
<dbReference type="Proteomes" id="UP001321506">
    <property type="component" value="Unassembled WGS sequence"/>
</dbReference>
<comment type="caution">
    <text evidence="6">The sequence shown here is derived from an EMBL/GenBank/DDBJ whole genome shotgun (WGS) entry which is preliminary data.</text>
</comment>
<proteinExistence type="predicted"/>
<dbReference type="GO" id="GO:0003700">
    <property type="term" value="F:DNA-binding transcription factor activity"/>
    <property type="evidence" value="ECO:0007669"/>
    <property type="project" value="TreeGrafter"/>
</dbReference>
<reference evidence="6 7" key="1">
    <citation type="submission" date="2023-04" db="EMBL/GenBank/DDBJ databases">
        <title>Klugiella caeni sp. nov. isolated from the sludge of biochemical tank.</title>
        <authorList>
            <person name="Geng K."/>
        </authorList>
    </citation>
    <scope>NUCLEOTIDE SEQUENCE [LARGE SCALE GENOMIC DNA]</scope>
    <source>
        <strain evidence="6 7">YN-L-19</strain>
    </source>
</reference>
<dbReference type="PROSITE" id="PS51078">
    <property type="entry name" value="ICLR_ED"/>
    <property type="match status" value="1"/>
</dbReference>
<keyword evidence="1" id="KW-0805">Transcription regulation</keyword>
<accession>A0AAW6TCR6</accession>
<dbReference type="PANTHER" id="PTHR30136">
    <property type="entry name" value="HELIX-TURN-HELIX TRANSCRIPTIONAL REGULATOR, ICLR FAMILY"/>
    <property type="match status" value="1"/>
</dbReference>
<dbReference type="InterPro" id="IPR029016">
    <property type="entry name" value="GAF-like_dom_sf"/>
</dbReference>
<dbReference type="Pfam" id="PF01614">
    <property type="entry name" value="IclR_C"/>
    <property type="match status" value="1"/>
</dbReference>
<feature type="domain" description="HTH iclR-type" evidence="4">
    <location>
        <begin position="1"/>
        <end position="60"/>
    </location>
</feature>
<dbReference type="GO" id="GO:0003677">
    <property type="term" value="F:DNA binding"/>
    <property type="evidence" value="ECO:0007669"/>
    <property type="project" value="UniProtKB-KW"/>
</dbReference>
<evidence type="ECO:0000313" key="7">
    <source>
        <dbReference type="Proteomes" id="UP001321506"/>
    </source>
</evidence>
<evidence type="ECO:0000259" key="4">
    <source>
        <dbReference type="PROSITE" id="PS51077"/>
    </source>
</evidence>
<keyword evidence="2" id="KW-0238">DNA-binding</keyword>
<gene>
    <name evidence="6" type="ORF">QF206_11650</name>
</gene>
<organism evidence="6 7">
    <name type="scientific">Ruicaihuangia caeni</name>
    <dbReference type="NCBI Taxonomy" id="3042517"/>
    <lineage>
        <taxon>Bacteria</taxon>
        <taxon>Bacillati</taxon>
        <taxon>Actinomycetota</taxon>
        <taxon>Actinomycetes</taxon>
        <taxon>Micrococcales</taxon>
        <taxon>Microbacteriaceae</taxon>
        <taxon>Ruicaihuangia</taxon>
    </lineage>
</organism>
<evidence type="ECO:0000259" key="5">
    <source>
        <dbReference type="PROSITE" id="PS51078"/>
    </source>
</evidence>
<sequence length="250" mass="26909">MKSVQQALRVLRHVYEHPQSTMSDIARANELSTSTAHRILATLEVAGFVSRDDDRGFTGVPVGQQRTIDDSIAHCVEVAQPHLRALGSVTAETVHIATLRGSLVEFVAAVESTKLVRVSSRVGLQVPAGAAAAGKMLLASLPQHEFDALEPTVAEALGSAAHPLQASLQSVIAQTRSLGFARNINETEDGIYALAVPIRRPVGPVLCSLTITAPTTRMPPLSHSKMTPVERSWLEELRRSARSIERALLH</sequence>
<evidence type="ECO:0000313" key="6">
    <source>
        <dbReference type="EMBL" id="MDI2099618.1"/>
    </source>
</evidence>
<dbReference type="Pfam" id="PF09339">
    <property type="entry name" value="HTH_IclR"/>
    <property type="match status" value="1"/>
</dbReference>